<keyword evidence="5" id="KW-1185">Reference proteome</keyword>
<dbReference type="PANTHER" id="PTHR43544">
    <property type="entry name" value="SHORT-CHAIN DEHYDROGENASE/REDUCTASE"/>
    <property type="match status" value="1"/>
</dbReference>
<dbReference type="SUPFAM" id="SSF51735">
    <property type="entry name" value="NAD(P)-binding Rossmann-fold domains"/>
    <property type="match status" value="1"/>
</dbReference>
<dbReference type="STRING" id="60175.A0A1V6Z819"/>
<dbReference type="InterPro" id="IPR002347">
    <property type="entry name" value="SDR_fam"/>
</dbReference>
<proteinExistence type="inferred from homology"/>
<comment type="similarity">
    <text evidence="1">Belongs to the short-chain dehydrogenases/reductases (SDR) family.</text>
</comment>
<dbReference type="GO" id="GO:0016491">
    <property type="term" value="F:oxidoreductase activity"/>
    <property type="evidence" value="ECO:0007669"/>
    <property type="project" value="UniProtKB-KW"/>
</dbReference>
<dbReference type="PANTHER" id="PTHR43544:SF7">
    <property type="entry name" value="NADB-LER2"/>
    <property type="match status" value="1"/>
</dbReference>
<dbReference type="Pfam" id="PF00106">
    <property type="entry name" value="adh_short"/>
    <property type="match status" value="1"/>
</dbReference>
<dbReference type="PRINTS" id="PR00081">
    <property type="entry name" value="GDHRDH"/>
</dbReference>
<protein>
    <submittedName>
        <fullName evidence="4">Uncharacterized protein</fullName>
    </submittedName>
</protein>
<evidence type="ECO:0000313" key="4">
    <source>
        <dbReference type="EMBL" id="OQE95614.1"/>
    </source>
</evidence>
<evidence type="ECO:0000256" key="3">
    <source>
        <dbReference type="ARBA" id="ARBA00023002"/>
    </source>
</evidence>
<dbReference type="GO" id="GO:0005737">
    <property type="term" value="C:cytoplasm"/>
    <property type="evidence" value="ECO:0007669"/>
    <property type="project" value="TreeGrafter"/>
</dbReference>
<dbReference type="InterPro" id="IPR051468">
    <property type="entry name" value="Fungal_SecMetab_SDRs"/>
</dbReference>
<dbReference type="CDD" id="cd05325">
    <property type="entry name" value="carb_red_sniffer_like_SDR_c"/>
    <property type="match status" value="1"/>
</dbReference>
<comment type="caution">
    <text evidence="4">The sequence shown here is derived from an EMBL/GenBank/DDBJ whole genome shotgun (WGS) entry which is preliminary data.</text>
</comment>
<organism evidence="4 5">
    <name type="scientific">Penicillium nalgiovense</name>
    <dbReference type="NCBI Taxonomy" id="60175"/>
    <lineage>
        <taxon>Eukaryota</taxon>
        <taxon>Fungi</taxon>
        <taxon>Dikarya</taxon>
        <taxon>Ascomycota</taxon>
        <taxon>Pezizomycotina</taxon>
        <taxon>Eurotiomycetes</taxon>
        <taxon>Eurotiomycetidae</taxon>
        <taxon>Eurotiales</taxon>
        <taxon>Aspergillaceae</taxon>
        <taxon>Penicillium</taxon>
    </lineage>
</organism>
<keyword evidence="2" id="KW-0521">NADP</keyword>
<dbReference type="OrthoDB" id="9876299at2759"/>
<sequence>MLLEIAAYVSMYLNKIPKYHRHTYIRGPSSGLNVAIPTTNKPIIATMTNTIYLITGASRGIGRGLTETFLARSNSTVIAAVRDPVGALSQSLQSLPRDESSRLIVVKVDSKSPTDPTAAIETLQREHGIDHIDVVIANAGISEDFSTVHGVSIPVLREHVEVNGYGPIYLYQAVYPLLKESKKPTFVGVGSPIGSIGGMEQRPYPCAAYGPSKAILHWIVRKIHFENEEFVSFVADPGFVQTDMGNAGAQAVGFEKAFQTVEESVGGIVKTIDEGTRESVGAQFRVWDGSQFPW</sequence>
<evidence type="ECO:0000256" key="2">
    <source>
        <dbReference type="ARBA" id="ARBA00022857"/>
    </source>
</evidence>
<dbReference type="InterPro" id="IPR036291">
    <property type="entry name" value="NAD(P)-bd_dom_sf"/>
</dbReference>
<dbReference type="EMBL" id="MOOB01000002">
    <property type="protein sequence ID" value="OQE95614.1"/>
    <property type="molecule type" value="Genomic_DNA"/>
</dbReference>
<gene>
    <name evidence="4" type="ORF">PENNAL_c0002G10938</name>
</gene>
<evidence type="ECO:0000256" key="1">
    <source>
        <dbReference type="ARBA" id="ARBA00006484"/>
    </source>
</evidence>
<dbReference type="Proteomes" id="UP000191691">
    <property type="component" value="Unassembled WGS sequence"/>
</dbReference>
<keyword evidence="3" id="KW-0560">Oxidoreductase</keyword>
<name>A0A1V6Z819_PENNA</name>
<dbReference type="Gene3D" id="3.40.50.720">
    <property type="entry name" value="NAD(P)-binding Rossmann-like Domain"/>
    <property type="match status" value="1"/>
</dbReference>
<dbReference type="OMA" id="RLFQATW"/>
<reference evidence="5" key="1">
    <citation type="journal article" date="2017" name="Nat. Microbiol.">
        <title>Global analysis of biosynthetic gene clusters reveals vast potential of secondary metabolite production in Penicillium species.</title>
        <authorList>
            <person name="Nielsen J.C."/>
            <person name="Grijseels S."/>
            <person name="Prigent S."/>
            <person name="Ji B."/>
            <person name="Dainat J."/>
            <person name="Nielsen K.F."/>
            <person name="Frisvad J.C."/>
            <person name="Workman M."/>
            <person name="Nielsen J."/>
        </authorList>
    </citation>
    <scope>NUCLEOTIDE SEQUENCE [LARGE SCALE GENOMIC DNA]</scope>
    <source>
        <strain evidence="5">IBT 13039</strain>
    </source>
</reference>
<accession>A0A1V6Z819</accession>
<evidence type="ECO:0000313" key="5">
    <source>
        <dbReference type="Proteomes" id="UP000191691"/>
    </source>
</evidence>
<dbReference type="AlphaFoldDB" id="A0A1V6Z819"/>